<accession>A0AAD1THS3</accession>
<dbReference type="Gene3D" id="3.90.520.10">
    <property type="entry name" value="SMAD MH1 domain"/>
    <property type="match status" value="1"/>
</dbReference>
<evidence type="ECO:0000256" key="6">
    <source>
        <dbReference type="ARBA" id="ARBA00023242"/>
    </source>
</evidence>
<dbReference type="PANTHER" id="PTHR13703:SF67">
    <property type="entry name" value="MOTHERS AGAINST DECAPENTAPLEGIC HOMOLOG"/>
    <property type="match status" value="1"/>
</dbReference>
<dbReference type="InterPro" id="IPR008984">
    <property type="entry name" value="SMAD_FHA_dom_sf"/>
</dbReference>
<organism evidence="10 11">
    <name type="scientific">Pelobates cultripes</name>
    <name type="common">Western spadefoot toad</name>
    <dbReference type="NCBI Taxonomy" id="61616"/>
    <lineage>
        <taxon>Eukaryota</taxon>
        <taxon>Metazoa</taxon>
        <taxon>Chordata</taxon>
        <taxon>Craniata</taxon>
        <taxon>Vertebrata</taxon>
        <taxon>Euteleostomi</taxon>
        <taxon>Amphibia</taxon>
        <taxon>Batrachia</taxon>
        <taxon>Anura</taxon>
        <taxon>Pelobatoidea</taxon>
        <taxon>Pelobatidae</taxon>
        <taxon>Pelobates</taxon>
    </lineage>
</organism>
<dbReference type="GO" id="GO:0060395">
    <property type="term" value="P:SMAD protein signal transduction"/>
    <property type="evidence" value="ECO:0007669"/>
    <property type="project" value="TreeGrafter"/>
</dbReference>
<evidence type="ECO:0000256" key="1">
    <source>
        <dbReference type="ARBA" id="ARBA00005545"/>
    </source>
</evidence>
<dbReference type="InterPro" id="IPR013019">
    <property type="entry name" value="MAD_homology_MH1"/>
</dbReference>
<dbReference type="InterPro" id="IPR013790">
    <property type="entry name" value="Dwarfin"/>
</dbReference>
<reference evidence="10" key="1">
    <citation type="submission" date="2022-03" db="EMBL/GenBank/DDBJ databases">
        <authorList>
            <person name="Alioto T."/>
            <person name="Alioto T."/>
            <person name="Gomez Garrido J."/>
        </authorList>
    </citation>
    <scope>NUCLEOTIDE SEQUENCE</scope>
</reference>
<keyword evidence="7" id="KW-0963">Cytoplasm</keyword>
<keyword evidence="11" id="KW-1185">Reference proteome</keyword>
<dbReference type="GO" id="GO:0070411">
    <property type="term" value="F:I-SMAD binding"/>
    <property type="evidence" value="ECO:0007669"/>
    <property type="project" value="TreeGrafter"/>
</dbReference>
<dbReference type="GO" id="GO:0009653">
    <property type="term" value="P:anatomical structure morphogenesis"/>
    <property type="evidence" value="ECO:0007669"/>
    <property type="project" value="TreeGrafter"/>
</dbReference>
<dbReference type="InterPro" id="IPR003619">
    <property type="entry name" value="MAD_homology1_Dwarfin-type"/>
</dbReference>
<dbReference type="SUPFAM" id="SSF49879">
    <property type="entry name" value="SMAD/FHA domain"/>
    <property type="match status" value="1"/>
</dbReference>
<protein>
    <recommendedName>
        <fullName evidence="7">Mothers against decapentaplegic homolog</fullName>
        <shortName evidence="7">MAD homolog</shortName>
        <shortName evidence="7">Mothers against DPP homolog</shortName>
    </recommendedName>
    <alternativeName>
        <fullName evidence="7">SMAD family member</fullName>
    </alternativeName>
</protein>
<feature type="domain" description="MH1" evidence="8">
    <location>
        <begin position="53"/>
        <end position="188"/>
    </location>
</feature>
<keyword evidence="6 7" id="KW-0539">Nucleus</keyword>
<keyword evidence="5 7" id="KW-0804">Transcription</keyword>
<dbReference type="SMART" id="SM00523">
    <property type="entry name" value="DWA"/>
    <property type="match status" value="1"/>
</dbReference>
<evidence type="ECO:0000256" key="7">
    <source>
        <dbReference type="RuleBase" id="RU361195"/>
    </source>
</evidence>
<dbReference type="SMART" id="SM00524">
    <property type="entry name" value="DWB"/>
    <property type="match status" value="1"/>
</dbReference>
<dbReference type="FunFam" id="2.60.200.10:FF:000004">
    <property type="entry name" value="Mothers against decapentaplegic homolog"/>
    <property type="match status" value="1"/>
</dbReference>
<dbReference type="GO" id="GO:0046872">
    <property type="term" value="F:metal ion binding"/>
    <property type="evidence" value="ECO:0007669"/>
    <property type="project" value="UniProtKB-KW"/>
</dbReference>
<dbReference type="CDD" id="cd10489">
    <property type="entry name" value="MH1_SMAD_6_7"/>
    <property type="match status" value="1"/>
</dbReference>
<keyword evidence="2" id="KW-0479">Metal-binding</keyword>
<dbReference type="AlphaFoldDB" id="A0AAD1THS3"/>
<keyword evidence="4 7" id="KW-0805">Transcription regulation</keyword>
<dbReference type="Gene3D" id="2.60.200.10">
    <property type="match status" value="1"/>
</dbReference>
<evidence type="ECO:0000259" key="9">
    <source>
        <dbReference type="PROSITE" id="PS51076"/>
    </source>
</evidence>
<dbReference type="GO" id="GO:0030154">
    <property type="term" value="P:cell differentiation"/>
    <property type="evidence" value="ECO:0007669"/>
    <property type="project" value="TreeGrafter"/>
</dbReference>
<keyword evidence="3" id="KW-0862">Zinc</keyword>
<dbReference type="GO" id="GO:0006357">
    <property type="term" value="P:regulation of transcription by RNA polymerase II"/>
    <property type="evidence" value="ECO:0007669"/>
    <property type="project" value="TreeGrafter"/>
</dbReference>
<comment type="subcellular location">
    <subcellularLocation>
        <location evidence="7">Cytoplasm</location>
    </subcellularLocation>
    <subcellularLocation>
        <location evidence="7">Nucleus</location>
    </subcellularLocation>
</comment>
<evidence type="ECO:0000256" key="4">
    <source>
        <dbReference type="ARBA" id="ARBA00023015"/>
    </source>
</evidence>
<dbReference type="EMBL" id="OW240924">
    <property type="protein sequence ID" value="CAH2327502.1"/>
    <property type="molecule type" value="Genomic_DNA"/>
</dbReference>
<name>A0AAD1THS3_PELCU</name>
<dbReference type="PROSITE" id="PS51076">
    <property type="entry name" value="MH2"/>
    <property type="match status" value="1"/>
</dbReference>
<dbReference type="InterPro" id="IPR017855">
    <property type="entry name" value="SMAD-like_dom_sf"/>
</dbReference>
<dbReference type="Proteomes" id="UP001295444">
    <property type="component" value="Chromosome 13"/>
</dbReference>
<feature type="domain" description="MH2" evidence="9">
    <location>
        <begin position="237"/>
        <end position="399"/>
    </location>
</feature>
<sequence>MCALQKYSTRERDRTLGIGGDSLQEPKIPSLRTKCRTTKSVWLHLMFRSRRSVSARQLWRQRCTTPSRGLGEGAPPNPEDLQNALRPTAHQLFKKLKDEQLWQLAEAVESKGRWDCGCVWFPWESRGGKQALAPQVLLCKLYRWPDLRQASELKRLMQCENFWRKGSEGTSICCNPYHFSRLAVPELPTQVPCKVKESLRFVPSDTFSPLNPGSTYSNVRGRHDTTLSRGSYKDGYWCKLAYWEHRTRVGRLYTVSEPSVHIFHDLPKGSGFCLGFLGSETRNETVRRTRMKIGQGITLSHENDGVWVYNRSEHPIFINSPTLASVNTRGQSVHKLLPGYSIKVFDSEQEVSRCHVLGDGPYDPHSVRISFAKGWGSCYSRQFITSCPCWLEVLLRPPR</sequence>
<dbReference type="PROSITE" id="PS51075">
    <property type="entry name" value="MH1"/>
    <property type="match status" value="1"/>
</dbReference>
<proteinExistence type="inferred from homology"/>
<dbReference type="GO" id="GO:0140416">
    <property type="term" value="F:transcription regulator inhibitor activity"/>
    <property type="evidence" value="ECO:0007669"/>
    <property type="project" value="TreeGrafter"/>
</dbReference>
<evidence type="ECO:0000256" key="2">
    <source>
        <dbReference type="ARBA" id="ARBA00022723"/>
    </source>
</evidence>
<dbReference type="PANTHER" id="PTHR13703">
    <property type="entry name" value="SMAD"/>
    <property type="match status" value="1"/>
</dbReference>
<evidence type="ECO:0000259" key="8">
    <source>
        <dbReference type="PROSITE" id="PS51075"/>
    </source>
</evidence>
<dbReference type="Pfam" id="PF03165">
    <property type="entry name" value="MH1"/>
    <property type="match status" value="1"/>
</dbReference>
<dbReference type="InterPro" id="IPR036578">
    <property type="entry name" value="SMAD_MH1_sf"/>
</dbReference>
<evidence type="ECO:0000256" key="3">
    <source>
        <dbReference type="ARBA" id="ARBA00022833"/>
    </source>
</evidence>
<evidence type="ECO:0000256" key="5">
    <source>
        <dbReference type="ARBA" id="ARBA00023163"/>
    </source>
</evidence>
<dbReference type="SUPFAM" id="SSF56366">
    <property type="entry name" value="SMAD MH1 domain"/>
    <property type="match status" value="1"/>
</dbReference>
<comment type="similarity">
    <text evidence="1 7">Belongs to the dwarfin/SMAD family.</text>
</comment>
<dbReference type="GO" id="GO:0005737">
    <property type="term" value="C:cytoplasm"/>
    <property type="evidence" value="ECO:0007669"/>
    <property type="project" value="UniProtKB-SubCell"/>
</dbReference>
<dbReference type="GO" id="GO:0071144">
    <property type="term" value="C:heteromeric SMAD protein complex"/>
    <property type="evidence" value="ECO:0007669"/>
    <property type="project" value="TreeGrafter"/>
</dbReference>
<evidence type="ECO:0000313" key="11">
    <source>
        <dbReference type="Proteomes" id="UP001295444"/>
    </source>
</evidence>
<gene>
    <name evidence="10" type="ORF">PECUL_23A061616</name>
</gene>
<evidence type="ECO:0000313" key="10">
    <source>
        <dbReference type="EMBL" id="CAH2327502.1"/>
    </source>
</evidence>
<dbReference type="InterPro" id="IPR001132">
    <property type="entry name" value="SMAD_dom_Dwarfin-type"/>
</dbReference>
<dbReference type="Pfam" id="PF03166">
    <property type="entry name" value="MH2"/>
    <property type="match status" value="1"/>
</dbReference>